<accession>B9T6U6</accession>
<keyword evidence="2" id="KW-1185">Reference proteome</keyword>
<evidence type="ECO:0000313" key="2">
    <source>
        <dbReference type="Proteomes" id="UP000008311"/>
    </source>
</evidence>
<gene>
    <name evidence="1" type="ORF">RCOM_0428490</name>
</gene>
<dbReference type="InParanoid" id="B9T6U6"/>
<proteinExistence type="predicted"/>
<organism evidence="1 2">
    <name type="scientific">Ricinus communis</name>
    <name type="common">Castor bean</name>
    <dbReference type="NCBI Taxonomy" id="3988"/>
    <lineage>
        <taxon>Eukaryota</taxon>
        <taxon>Viridiplantae</taxon>
        <taxon>Streptophyta</taxon>
        <taxon>Embryophyta</taxon>
        <taxon>Tracheophyta</taxon>
        <taxon>Spermatophyta</taxon>
        <taxon>Magnoliopsida</taxon>
        <taxon>eudicotyledons</taxon>
        <taxon>Gunneridae</taxon>
        <taxon>Pentapetalae</taxon>
        <taxon>rosids</taxon>
        <taxon>fabids</taxon>
        <taxon>Malpighiales</taxon>
        <taxon>Euphorbiaceae</taxon>
        <taxon>Acalyphoideae</taxon>
        <taxon>Acalypheae</taxon>
        <taxon>Ricinus</taxon>
    </lineage>
</organism>
<reference evidence="2" key="1">
    <citation type="journal article" date="2010" name="Nat. Biotechnol.">
        <title>Draft genome sequence of the oilseed species Ricinus communis.</title>
        <authorList>
            <person name="Chan A.P."/>
            <person name="Crabtree J."/>
            <person name="Zhao Q."/>
            <person name="Lorenzi H."/>
            <person name="Orvis J."/>
            <person name="Puiu D."/>
            <person name="Melake-Berhan A."/>
            <person name="Jones K.M."/>
            <person name="Redman J."/>
            <person name="Chen G."/>
            <person name="Cahoon E.B."/>
            <person name="Gedil M."/>
            <person name="Stanke M."/>
            <person name="Haas B.J."/>
            <person name="Wortman J.R."/>
            <person name="Fraser-Liggett C.M."/>
            <person name="Ravel J."/>
            <person name="Rabinowicz P.D."/>
        </authorList>
    </citation>
    <scope>NUCLEOTIDE SEQUENCE [LARGE SCALE GENOMIC DNA]</scope>
    <source>
        <strain evidence="2">cv. Hale</strain>
    </source>
</reference>
<evidence type="ECO:0000313" key="1">
    <source>
        <dbReference type="EMBL" id="EEF28421.1"/>
    </source>
</evidence>
<protein>
    <submittedName>
        <fullName evidence="1">Uncharacterized protein</fullName>
    </submittedName>
</protein>
<name>B9T6U6_RICCO</name>
<dbReference type="STRING" id="3988.B9T6U6"/>
<dbReference type="Proteomes" id="UP000008311">
    <property type="component" value="Unassembled WGS sequence"/>
</dbReference>
<dbReference type="EMBL" id="EQ974645">
    <property type="protein sequence ID" value="EEF28421.1"/>
    <property type="molecule type" value="Genomic_DNA"/>
</dbReference>
<sequence length="123" mass="13636">MGDTALISEESLEEFYPEGAAELCGIEPSEVTWLEETQPPENFVVQRGREKECPVCCSGSSRKLSLKGPTTGLTLHRKLLERTQQYPVASEEYITTQQSGILKTVNLKRNGLQFGSLFGVTQL</sequence>
<dbReference type="AlphaFoldDB" id="B9T6U6"/>